<evidence type="ECO:0000256" key="2">
    <source>
        <dbReference type="ARBA" id="ARBA00012417"/>
    </source>
</evidence>
<feature type="compositionally biased region" description="Basic and acidic residues" evidence="13">
    <location>
        <begin position="499"/>
        <end position="509"/>
    </location>
</feature>
<feature type="domain" description="UmuC" evidence="14">
    <location>
        <begin position="97"/>
        <end position="277"/>
    </location>
</feature>
<proteinExistence type="inferred from homology"/>
<dbReference type="GO" id="GO:0006281">
    <property type="term" value="P:DNA repair"/>
    <property type="evidence" value="ECO:0007669"/>
    <property type="project" value="UniProtKB-KW"/>
</dbReference>
<evidence type="ECO:0000256" key="4">
    <source>
        <dbReference type="ARBA" id="ARBA00022679"/>
    </source>
</evidence>
<dbReference type="CDD" id="cd03586">
    <property type="entry name" value="PolY_Pol_IV_kappa"/>
    <property type="match status" value="1"/>
</dbReference>
<dbReference type="InterPro" id="IPR024728">
    <property type="entry name" value="PolY_HhH_motif"/>
</dbReference>
<evidence type="ECO:0000256" key="10">
    <source>
        <dbReference type="ARBA" id="ARBA00022932"/>
    </source>
</evidence>
<dbReference type="Pfam" id="PF00817">
    <property type="entry name" value="IMS"/>
    <property type="match status" value="1"/>
</dbReference>
<dbReference type="Pfam" id="PF11798">
    <property type="entry name" value="IMS_HHH"/>
    <property type="match status" value="1"/>
</dbReference>
<dbReference type="PANTHER" id="PTHR11076:SF33">
    <property type="entry name" value="DNA POLYMERASE KAPPA"/>
    <property type="match status" value="1"/>
</dbReference>
<evidence type="ECO:0000259" key="14">
    <source>
        <dbReference type="PROSITE" id="PS50173"/>
    </source>
</evidence>
<keyword evidence="16" id="KW-1185">Reference proteome</keyword>
<evidence type="ECO:0000256" key="12">
    <source>
        <dbReference type="ARBA" id="ARBA00049244"/>
    </source>
</evidence>
<dbReference type="FunFam" id="1.10.150.810:FF:000001">
    <property type="entry name" value="DNA polymerase kappa"/>
    <property type="match status" value="1"/>
</dbReference>
<evidence type="ECO:0000256" key="13">
    <source>
        <dbReference type="SAM" id="MobiDB-lite"/>
    </source>
</evidence>
<protein>
    <recommendedName>
        <fullName evidence="3">DNA polymerase kappa</fullName>
        <ecNumber evidence="2">2.7.7.7</ecNumber>
    </recommendedName>
</protein>
<dbReference type="Proteomes" id="UP001605036">
    <property type="component" value="Unassembled WGS sequence"/>
</dbReference>
<dbReference type="GO" id="GO:0003887">
    <property type="term" value="F:DNA-directed DNA polymerase activity"/>
    <property type="evidence" value="ECO:0007669"/>
    <property type="project" value="UniProtKB-KW"/>
</dbReference>
<feature type="region of interest" description="Disordered" evidence="13">
    <location>
        <begin position="587"/>
        <end position="608"/>
    </location>
</feature>
<dbReference type="SUPFAM" id="SSF100879">
    <property type="entry name" value="Lesion bypass DNA polymerase (Y-family), little finger domain"/>
    <property type="match status" value="1"/>
</dbReference>
<dbReference type="Gene3D" id="3.30.70.270">
    <property type="match status" value="1"/>
</dbReference>
<dbReference type="NCBIfam" id="NF002677">
    <property type="entry name" value="PRK02406.1"/>
    <property type="match status" value="1"/>
</dbReference>
<gene>
    <name evidence="15" type="ORF">R1flu_026799</name>
</gene>
<evidence type="ECO:0000256" key="3">
    <source>
        <dbReference type="ARBA" id="ARBA00016178"/>
    </source>
</evidence>
<evidence type="ECO:0000313" key="16">
    <source>
        <dbReference type="Proteomes" id="UP001605036"/>
    </source>
</evidence>
<keyword evidence="8" id="KW-0227">DNA damage</keyword>
<comment type="caution">
    <text evidence="15">The sequence shown here is derived from an EMBL/GenBank/DDBJ whole genome shotgun (WGS) entry which is preliminary data.</text>
</comment>
<dbReference type="InterPro" id="IPR043502">
    <property type="entry name" value="DNA/RNA_pol_sf"/>
</dbReference>
<dbReference type="SUPFAM" id="SSF56672">
    <property type="entry name" value="DNA/RNA polymerases"/>
    <property type="match status" value="1"/>
</dbReference>
<evidence type="ECO:0000256" key="9">
    <source>
        <dbReference type="ARBA" id="ARBA00022842"/>
    </source>
</evidence>
<dbReference type="InterPro" id="IPR017961">
    <property type="entry name" value="DNA_pol_Y-fam_little_finger"/>
</dbReference>
<dbReference type="InterPro" id="IPR036775">
    <property type="entry name" value="DNA_pol_Y-fam_lit_finger_sf"/>
</dbReference>
<evidence type="ECO:0000256" key="5">
    <source>
        <dbReference type="ARBA" id="ARBA00022695"/>
    </source>
</evidence>
<evidence type="ECO:0000256" key="11">
    <source>
        <dbReference type="ARBA" id="ARBA00023204"/>
    </source>
</evidence>
<evidence type="ECO:0000256" key="6">
    <source>
        <dbReference type="ARBA" id="ARBA00022705"/>
    </source>
</evidence>
<keyword evidence="11" id="KW-0234">DNA repair</keyword>
<comment type="similarity">
    <text evidence="1">Belongs to the DNA polymerase type-Y family.</text>
</comment>
<dbReference type="InterPro" id="IPR050116">
    <property type="entry name" value="DNA_polymerase-Y"/>
</dbReference>
<accession>A0ABD1XH07</accession>
<evidence type="ECO:0000256" key="1">
    <source>
        <dbReference type="ARBA" id="ARBA00010945"/>
    </source>
</evidence>
<organism evidence="15 16">
    <name type="scientific">Riccia fluitans</name>
    <dbReference type="NCBI Taxonomy" id="41844"/>
    <lineage>
        <taxon>Eukaryota</taxon>
        <taxon>Viridiplantae</taxon>
        <taxon>Streptophyta</taxon>
        <taxon>Embryophyta</taxon>
        <taxon>Marchantiophyta</taxon>
        <taxon>Marchantiopsida</taxon>
        <taxon>Marchantiidae</taxon>
        <taxon>Marchantiales</taxon>
        <taxon>Ricciaceae</taxon>
        <taxon>Riccia</taxon>
    </lineage>
</organism>
<dbReference type="PANTHER" id="PTHR11076">
    <property type="entry name" value="DNA REPAIR POLYMERASE UMUC / TRANSFERASE FAMILY MEMBER"/>
    <property type="match status" value="1"/>
</dbReference>
<dbReference type="Gene3D" id="1.10.150.810">
    <property type="match status" value="2"/>
</dbReference>
<dbReference type="GO" id="GO:0046872">
    <property type="term" value="F:metal ion binding"/>
    <property type="evidence" value="ECO:0007669"/>
    <property type="project" value="UniProtKB-KW"/>
</dbReference>
<evidence type="ECO:0000256" key="7">
    <source>
        <dbReference type="ARBA" id="ARBA00022723"/>
    </source>
</evidence>
<dbReference type="InterPro" id="IPR043128">
    <property type="entry name" value="Rev_trsase/Diguanyl_cyclase"/>
</dbReference>
<dbReference type="Gene3D" id="3.40.1170.60">
    <property type="match status" value="1"/>
</dbReference>
<dbReference type="FunFam" id="3.30.1490.100:FF:000004">
    <property type="entry name" value="DNA polymerase IV"/>
    <property type="match status" value="1"/>
</dbReference>
<dbReference type="EC" id="2.7.7.7" evidence="2"/>
<keyword evidence="5" id="KW-0548">Nucleotidyltransferase</keyword>
<dbReference type="GO" id="GO:0006260">
    <property type="term" value="P:DNA replication"/>
    <property type="evidence" value="ECO:0007669"/>
    <property type="project" value="UniProtKB-KW"/>
</dbReference>
<reference evidence="15 16" key="1">
    <citation type="submission" date="2024-09" db="EMBL/GenBank/DDBJ databases">
        <title>Chromosome-scale assembly of Riccia fluitans.</title>
        <authorList>
            <person name="Paukszto L."/>
            <person name="Sawicki J."/>
            <person name="Karawczyk K."/>
            <person name="Piernik-Szablinska J."/>
            <person name="Szczecinska M."/>
            <person name="Mazdziarz M."/>
        </authorList>
    </citation>
    <scope>NUCLEOTIDE SEQUENCE [LARGE SCALE GENOMIC DNA]</scope>
    <source>
        <strain evidence="15">Rf_01</strain>
        <tissue evidence="15">Aerial parts of the thallus</tissue>
    </source>
</reference>
<keyword evidence="9" id="KW-0460">Magnesium</keyword>
<dbReference type="InterPro" id="IPR022880">
    <property type="entry name" value="DNApol_IV"/>
</dbReference>
<dbReference type="AlphaFoldDB" id="A0ABD1XH07"/>
<dbReference type="InterPro" id="IPR001126">
    <property type="entry name" value="UmuC"/>
</dbReference>
<keyword evidence="6" id="KW-0235">DNA replication</keyword>
<dbReference type="Gene3D" id="3.30.1490.100">
    <property type="entry name" value="DNA polymerase, Y-family, little finger domain"/>
    <property type="match status" value="1"/>
</dbReference>
<keyword evidence="7" id="KW-0479">Metal-binding</keyword>
<evidence type="ECO:0000313" key="15">
    <source>
        <dbReference type="EMBL" id="KAL2608226.1"/>
    </source>
</evidence>
<comment type="catalytic activity">
    <reaction evidence="12">
        <text>DNA(n) + a 2'-deoxyribonucleoside 5'-triphosphate = DNA(n+1) + diphosphate</text>
        <dbReference type="Rhea" id="RHEA:22508"/>
        <dbReference type="Rhea" id="RHEA-COMP:17339"/>
        <dbReference type="Rhea" id="RHEA-COMP:17340"/>
        <dbReference type="ChEBI" id="CHEBI:33019"/>
        <dbReference type="ChEBI" id="CHEBI:61560"/>
        <dbReference type="ChEBI" id="CHEBI:173112"/>
        <dbReference type="EC" id="2.7.7.7"/>
    </reaction>
</comment>
<name>A0ABD1XH07_9MARC</name>
<keyword evidence="10" id="KW-0239">DNA-directed DNA polymerase</keyword>
<dbReference type="Pfam" id="PF11799">
    <property type="entry name" value="IMS_C"/>
    <property type="match status" value="1"/>
</dbReference>
<dbReference type="PROSITE" id="PS50173">
    <property type="entry name" value="UMUC"/>
    <property type="match status" value="1"/>
</dbReference>
<feature type="region of interest" description="Disordered" evidence="13">
    <location>
        <begin position="483"/>
        <end position="512"/>
    </location>
</feature>
<dbReference type="EMBL" id="JBHFFA010000008">
    <property type="protein sequence ID" value="KAL2608226.1"/>
    <property type="molecule type" value="Genomic_DNA"/>
</dbReference>
<evidence type="ECO:0000256" key="8">
    <source>
        <dbReference type="ARBA" id="ARBA00022763"/>
    </source>
</evidence>
<sequence length="626" mass="69409">MESPEAESAPSKLSKEVGQGSGDPSTLSQSMEKTYDTVFLNAKAGMDGVDKKKVQKVVYEMSKGSPSTKRLSCICIHMAVDSKLVKLEAARDLSRTWVHVDMDAFYAAVETLVDPSLAGKPIAVGGTSMICTASYEARKYGVRSAMPGFIARRLCPDLIFVKPDFKKYTHFCGLSREVFREYDPKFIGVSLDEAYLDITEMCRLRIMSAAEVVEELRSKVFAATGLSCSAGVGPNRLLAKVCTDINKPDGQYVLESKRSAVVDFISSLPIRKVPGIGKVTERILREVLDINVCSDLLTKRAYISALFSQISTEFFLSVALGIGATETLQHEQRKSLGHERTFSALEELAELVVGDLAKESLQARTVTLKLKTTEFEVRTRAVTLPQFTKSKAEIHQAASKLLKAELPVSLRLMGLRMTHFKSTDPGPTEHSQKMITKFISKSGTSRPSIAWNGDHDLSISDRPLIKSECFSDLEDQVSPDLDKLHEQPQHPETAPSIADDIKPERHKAEAEEELGLLRSSSRLVPSLKRKKNKSQLTLRAFLSPKASAKTATNPGRKDQFLLGNLKLPKEEKVKDPRMQSRPIHLFFRGMDGPSRKVQGRRRRSDSTLEDFFTKAKHFAAAPDEKG</sequence>
<feature type="region of interest" description="Disordered" evidence="13">
    <location>
        <begin position="1"/>
        <end position="29"/>
    </location>
</feature>
<keyword evidence="4" id="KW-0808">Transferase</keyword>